<keyword evidence="2" id="KW-0201">Cytochrome c-type biogenesis</keyword>
<dbReference type="STRING" id="1116472.MGMO_138c00010"/>
<dbReference type="Proteomes" id="UP000017842">
    <property type="component" value="Unassembled WGS sequence"/>
</dbReference>
<comment type="caution">
    <text evidence="5">The sequence shown here is derived from an EMBL/GenBank/DDBJ whole genome shotgun (WGS) entry which is preliminary data.</text>
</comment>
<evidence type="ECO:0000256" key="3">
    <source>
        <dbReference type="ARBA" id="ARBA00023284"/>
    </source>
</evidence>
<dbReference type="SUPFAM" id="SSF52833">
    <property type="entry name" value="Thioredoxin-like"/>
    <property type="match status" value="1"/>
</dbReference>
<name>V5BXA2_9GAMM</name>
<dbReference type="GO" id="GO:0017004">
    <property type="term" value="P:cytochrome complex assembly"/>
    <property type="evidence" value="ECO:0007669"/>
    <property type="project" value="UniProtKB-KW"/>
</dbReference>
<dbReference type="OrthoDB" id="9788279at2"/>
<reference evidence="5 6" key="1">
    <citation type="journal article" date="2013" name="Genome Announc.">
        <title>Draft Genome Sequence of the Methanotrophic Gammaproteobacterium Methyloglobulus morosus DSM 22980 Strain KoM1.</title>
        <authorList>
            <person name="Poehlein A."/>
            <person name="Deutzmann J.S."/>
            <person name="Daniel R."/>
            <person name="Simeonova D.D."/>
        </authorList>
    </citation>
    <scope>NUCLEOTIDE SEQUENCE [LARGE SCALE GENOMIC DNA]</scope>
    <source>
        <strain evidence="5 6">KoM1</strain>
    </source>
</reference>
<dbReference type="PANTHER" id="PTHR42852:SF17">
    <property type="entry name" value="THIOREDOXIN-LIKE PROTEIN HI_1115"/>
    <property type="match status" value="1"/>
</dbReference>
<dbReference type="InterPro" id="IPR013766">
    <property type="entry name" value="Thioredoxin_domain"/>
</dbReference>
<evidence type="ECO:0000256" key="1">
    <source>
        <dbReference type="ARBA" id="ARBA00004196"/>
    </source>
</evidence>
<dbReference type="PATRIC" id="fig|1116472.3.peg.3427"/>
<comment type="subcellular location">
    <subcellularLocation>
        <location evidence="1">Cell envelope</location>
    </subcellularLocation>
</comment>
<dbReference type="eggNOG" id="COG0526">
    <property type="taxonomic scope" value="Bacteria"/>
</dbReference>
<keyword evidence="6" id="KW-1185">Reference proteome</keyword>
<dbReference type="InterPro" id="IPR036249">
    <property type="entry name" value="Thioredoxin-like_sf"/>
</dbReference>
<evidence type="ECO:0000313" key="5">
    <source>
        <dbReference type="EMBL" id="ESS69163.1"/>
    </source>
</evidence>
<protein>
    <submittedName>
        <fullName evidence="5">Redoxin domain-containing protein</fullName>
    </submittedName>
</protein>
<dbReference type="Pfam" id="PF08534">
    <property type="entry name" value="Redoxin"/>
    <property type="match status" value="1"/>
</dbReference>
<dbReference type="GO" id="GO:0015036">
    <property type="term" value="F:disulfide oxidoreductase activity"/>
    <property type="evidence" value="ECO:0007669"/>
    <property type="project" value="UniProtKB-ARBA"/>
</dbReference>
<dbReference type="RefSeq" id="WP_023496061.1">
    <property type="nucleotide sequence ID" value="NZ_AYLO01000128.1"/>
</dbReference>
<dbReference type="InterPro" id="IPR050553">
    <property type="entry name" value="Thioredoxin_ResA/DsbE_sf"/>
</dbReference>
<dbReference type="EMBL" id="AYLO01000128">
    <property type="protein sequence ID" value="ESS69163.1"/>
    <property type="molecule type" value="Genomic_DNA"/>
</dbReference>
<evidence type="ECO:0000313" key="6">
    <source>
        <dbReference type="Proteomes" id="UP000017842"/>
    </source>
</evidence>
<proteinExistence type="predicted"/>
<dbReference type="PANTHER" id="PTHR42852">
    <property type="entry name" value="THIOL:DISULFIDE INTERCHANGE PROTEIN DSBE"/>
    <property type="match status" value="1"/>
</dbReference>
<dbReference type="InterPro" id="IPR013740">
    <property type="entry name" value="Redoxin"/>
</dbReference>
<evidence type="ECO:0000256" key="2">
    <source>
        <dbReference type="ARBA" id="ARBA00022748"/>
    </source>
</evidence>
<keyword evidence="3" id="KW-0676">Redox-active center</keyword>
<evidence type="ECO:0000259" key="4">
    <source>
        <dbReference type="PROSITE" id="PS51352"/>
    </source>
</evidence>
<dbReference type="PROSITE" id="PS51352">
    <property type="entry name" value="THIOREDOXIN_2"/>
    <property type="match status" value="1"/>
</dbReference>
<sequence>MKKSVLIVTVAAIAFISGLSVRGLLSSPQAKSNQESQNQLPEFSLPDLGGKQHNIKEWQGKVLVINFWATWCPPCLKEMPEFEAIHAEYAKKGLQVIGIALDDAEPVKEFIASKLITYPILLGEDQGTKIAHDLGNIVNTVPFTVIVNKNGQVIKRQMGVFTKEQLLELVTPYFRVNN</sequence>
<organism evidence="5 6">
    <name type="scientific">Methyloglobulus morosus KoM1</name>
    <dbReference type="NCBI Taxonomy" id="1116472"/>
    <lineage>
        <taxon>Bacteria</taxon>
        <taxon>Pseudomonadati</taxon>
        <taxon>Pseudomonadota</taxon>
        <taxon>Gammaproteobacteria</taxon>
        <taxon>Methylococcales</taxon>
        <taxon>Methylococcaceae</taxon>
        <taxon>Methyloglobulus</taxon>
    </lineage>
</organism>
<dbReference type="CDD" id="cd02966">
    <property type="entry name" value="TlpA_like_family"/>
    <property type="match status" value="1"/>
</dbReference>
<dbReference type="PROSITE" id="PS00194">
    <property type="entry name" value="THIOREDOXIN_1"/>
    <property type="match status" value="1"/>
</dbReference>
<feature type="domain" description="Thioredoxin" evidence="4">
    <location>
        <begin position="34"/>
        <end position="175"/>
    </location>
</feature>
<dbReference type="Gene3D" id="3.40.30.10">
    <property type="entry name" value="Glutaredoxin"/>
    <property type="match status" value="1"/>
</dbReference>
<accession>V5BXA2</accession>
<dbReference type="GO" id="GO:0030313">
    <property type="term" value="C:cell envelope"/>
    <property type="evidence" value="ECO:0007669"/>
    <property type="project" value="UniProtKB-SubCell"/>
</dbReference>
<dbReference type="InterPro" id="IPR017937">
    <property type="entry name" value="Thioredoxin_CS"/>
</dbReference>
<dbReference type="AlphaFoldDB" id="V5BXA2"/>
<gene>
    <name evidence="5" type="ORF">MGMO_138c00010</name>
</gene>